<dbReference type="RefSeq" id="XP_030283940.1">
    <property type="nucleotide sequence ID" value="XM_030428080.1"/>
</dbReference>
<dbReference type="PANTHER" id="PTHR23197:SF10">
    <property type="entry name" value="TARGET OF NESH-SH3"/>
    <property type="match status" value="1"/>
</dbReference>
<reference evidence="4" key="3">
    <citation type="submission" date="2025-09" db="UniProtKB">
        <authorList>
            <consortium name="Ensembl"/>
        </authorList>
    </citation>
    <scope>IDENTIFICATION</scope>
</reference>
<evidence type="ECO:0000313" key="4">
    <source>
        <dbReference type="Ensembl" id="ENSSAUP00010020373.1"/>
    </source>
</evidence>
<dbReference type="InterPro" id="IPR003961">
    <property type="entry name" value="FN3_dom"/>
</dbReference>
<dbReference type="CDD" id="cd00063">
    <property type="entry name" value="FN3"/>
    <property type="match status" value="2"/>
</dbReference>
<name>A0A671V2N3_SPAAU</name>
<feature type="chain" id="PRO_5025535632" evidence="2">
    <location>
        <begin position="30"/>
        <end position="731"/>
    </location>
</feature>
<dbReference type="Pfam" id="PF00041">
    <property type="entry name" value="fn3"/>
    <property type="match status" value="2"/>
</dbReference>
<dbReference type="InterPro" id="IPR049109">
    <property type="entry name" value="TARSH/FNDC1_C"/>
</dbReference>
<accession>A0A671V2N3</accession>
<evidence type="ECO:0000313" key="5">
    <source>
        <dbReference type="Proteomes" id="UP000472265"/>
    </source>
</evidence>
<dbReference type="GO" id="GO:0010811">
    <property type="term" value="P:positive regulation of cell-substrate adhesion"/>
    <property type="evidence" value="ECO:0007669"/>
    <property type="project" value="TreeGrafter"/>
</dbReference>
<dbReference type="PANTHER" id="PTHR23197">
    <property type="entry name" value="TARSH-RELATED FIBRONECTIN DOMAIN-CONTAINING"/>
    <property type="match status" value="1"/>
</dbReference>
<feature type="domain" description="Fibronectin type-III" evidence="3">
    <location>
        <begin position="499"/>
        <end position="590"/>
    </location>
</feature>
<reference evidence="4" key="1">
    <citation type="submission" date="2021-04" db="EMBL/GenBank/DDBJ databases">
        <authorList>
            <consortium name="Wellcome Sanger Institute Data Sharing"/>
        </authorList>
    </citation>
    <scope>NUCLEOTIDE SEQUENCE [LARGE SCALE GENOMIC DNA]</scope>
</reference>
<dbReference type="Pfam" id="PF21731">
    <property type="entry name" value="TARSH_C"/>
    <property type="match status" value="1"/>
</dbReference>
<dbReference type="Proteomes" id="UP000472265">
    <property type="component" value="Chromosome 9"/>
</dbReference>
<dbReference type="Ensembl" id="ENSSAUT00010021530.1">
    <property type="protein sequence ID" value="ENSSAUP00010020373.1"/>
    <property type="gene ID" value="ENSSAUG00010009083.1"/>
</dbReference>
<sequence length="731" mass="81413">MVMMMEMQQHSHRLLVLLLMVFICGIALSGPSSPRRSRVRRQNMKVRINATGDTIVMKFLLPNADTKLEGYILGYGSSMFSKQFIQLPENGQPYETEIDAEPKYLIAVKPIPTNDVKKQCTGKVELQKPLHVVIGSVTPTSVLLSWGTLLKTPYEGNVMNDCLEDGHYTVRYRERNRKWNYQTCPTSDTVIDNLKPNTVYEFGVQPSSKDGTGEWSKPVIHNISSGGVEEKTIRKIFKRPPSPVKPLTPGPHSFPFPPRHVHHNRTRLSSSRNIAPKTTLGTGVIRSSVAEVPRSPISSSVTPAGRNTTLSRPRVPPHSTRNSVQPFPPSKTFTTSLSSSTPGVDGAHHRGIALPKPVVWSKEKPVLRPSIPVNKRPNLVGKPTDHDKPMDLKQGDKESILKPFALVTAKPKQERRQQTTTPASAVNSSRFDLNENSSIFRPLPTSEVDIMGKKRFTAPHVIYKTDKKPDEPCSITSSLAYFPDEEGSDQNVTGPPRIPPSNLTVVTVEGCPSFVILDWQKSDNETREYEVVSTEKGPNGEEVSILTTNQTHTAVENLKPESSYEFKVTPKNELGTGPSSDPVSFSTESADPRVSEYVSGKDAIWTQFPFKSDAYSECSGKQYVKRTWYRKFVGIQLCNSLRYKIYLSDSLNGKFFNIGDQTGHGEDHCQFVDSFLDGRTGSQMSADQLPSRLGFFRALRQEPVHFGEIGGKSHVTYVGWYECGTPIPGKW</sequence>
<keyword evidence="2" id="KW-0732">Signal</keyword>
<feature type="compositionally biased region" description="Polar residues" evidence="1">
    <location>
        <begin position="296"/>
        <end position="311"/>
    </location>
</feature>
<dbReference type="InterPro" id="IPR036116">
    <property type="entry name" value="FN3_sf"/>
</dbReference>
<keyword evidence="5" id="KW-1185">Reference proteome</keyword>
<organism evidence="4 5">
    <name type="scientific">Sparus aurata</name>
    <name type="common">Gilthead sea bream</name>
    <dbReference type="NCBI Taxonomy" id="8175"/>
    <lineage>
        <taxon>Eukaryota</taxon>
        <taxon>Metazoa</taxon>
        <taxon>Chordata</taxon>
        <taxon>Craniata</taxon>
        <taxon>Vertebrata</taxon>
        <taxon>Euteleostomi</taxon>
        <taxon>Actinopterygii</taxon>
        <taxon>Neopterygii</taxon>
        <taxon>Teleostei</taxon>
        <taxon>Neoteleostei</taxon>
        <taxon>Acanthomorphata</taxon>
        <taxon>Eupercaria</taxon>
        <taxon>Spariformes</taxon>
        <taxon>Sparidae</taxon>
        <taxon>Sparus</taxon>
    </lineage>
</organism>
<dbReference type="SUPFAM" id="SSF49265">
    <property type="entry name" value="Fibronectin type III"/>
    <property type="match status" value="1"/>
</dbReference>
<dbReference type="GO" id="GO:0030198">
    <property type="term" value="P:extracellular matrix organization"/>
    <property type="evidence" value="ECO:0007669"/>
    <property type="project" value="TreeGrafter"/>
</dbReference>
<dbReference type="PROSITE" id="PS50853">
    <property type="entry name" value="FN3"/>
    <property type="match status" value="2"/>
</dbReference>
<feature type="compositionally biased region" description="Basic and acidic residues" evidence="1">
    <location>
        <begin position="383"/>
        <end position="393"/>
    </location>
</feature>
<dbReference type="GeneTree" id="ENSGT00530000063558"/>
<feature type="region of interest" description="Disordered" evidence="1">
    <location>
        <begin position="369"/>
        <end position="393"/>
    </location>
</feature>
<feature type="region of interest" description="Disordered" evidence="1">
    <location>
        <begin position="292"/>
        <end position="350"/>
    </location>
</feature>
<feature type="signal peptide" evidence="2">
    <location>
        <begin position="1"/>
        <end position="29"/>
    </location>
</feature>
<dbReference type="AlphaFoldDB" id="A0A671V2N3"/>
<evidence type="ECO:0000259" key="3">
    <source>
        <dbReference type="PROSITE" id="PS50853"/>
    </source>
</evidence>
<reference evidence="4" key="2">
    <citation type="submission" date="2025-08" db="UniProtKB">
        <authorList>
            <consortium name="Ensembl"/>
        </authorList>
    </citation>
    <scope>IDENTIFICATION</scope>
</reference>
<dbReference type="Gene3D" id="2.60.40.10">
    <property type="entry name" value="Immunoglobulins"/>
    <property type="match status" value="2"/>
</dbReference>
<gene>
    <name evidence="4" type="primary">LOC115587937</name>
</gene>
<dbReference type="CTD" id="101884149"/>
<feature type="compositionally biased region" description="Low complexity" evidence="1">
    <location>
        <begin position="330"/>
        <end position="342"/>
    </location>
</feature>
<protein>
    <submittedName>
        <fullName evidence="4">Target of Nesh-SH3-like</fullName>
    </submittedName>
</protein>
<dbReference type="GeneID" id="115587937"/>
<dbReference type="InterPro" id="IPR013783">
    <property type="entry name" value="Ig-like_fold"/>
</dbReference>
<evidence type="ECO:0000256" key="1">
    <source>
        <dbReference type="SAM" id="MobiDB-lite"/>
    </source>
</evidence>
<evidence type="ECO:0000256" key="2">
    <source>
        <dbReference type="SAM" id="SignalP"/>
    </source>
</evidence>
<feature type="domain" description="Fibronectin type-III" evidence="3">
    <location>
        <begin position="128"/>
        <end position="226"/>
    </location>
</feature>
<dbReference type="SMART" id="SM00060">
    <property type="entry name" value="FN3"/>
    <property type="match status" value="2"/>
</dbReference>
<proteinExistence type="predicted"/>